<dbReference type="PROSITE" id="PS51755">
    <property type="entry name" value="OMPR_PHOB"/>
    <property type="match status" value="1"/>
</dbReference>
<dbReference type="Pfam" id="PF00486">
    <property type="entry name" value="Trans_reg_C"/>
    <property type="match status" value="1"/>
</dbReference>
<dbReference type="AlphaFoldDB" id="A0A7Y9LUL5"/>
<dbReference type="Pfam" id="PF00072">
    <property type="entry name" value="Response_reg"/>
    <property type="match status" value="1"/>
</dbReference>
<evidence type="ECO:0000259" key="9">
    <source>
        <dbReference type="PROSITE" id="PS51755"/>
    </source>
</evidence>
<accession>A0A7Y9LUL5</accession>
<dbReference type="SUPFAM" id="SSF46894">
    <property type="entry name" value="C-terminal effector domain of the bipartite response regulators"/>
    <property type="match status" value="1"/>
</dbReference>
<dbReference type="RefSeq" id="WP_179389641.1">
    <property type="nucleotide sequence ID" value="NZ_JACBYQ010000002.1"/>
</dbReference>
<dbReference type="SMART" id="SM00448">
    <property type="entry name" value="REC"/>
    <property type="match status" value="1"/>
</dbReference>
<comment type="caution">
    <text evidence="10">The sequence shown here is derived from an EMBL/GenBank/DDBJ whole genome shotgun (WGS) entry which is preliminary data.</text>
</comment>
<dbReference type="InterPro" id="IPR036388">
    <property type="entry name" value="WH-like_DNA-bd_sf"/>
</dbReference>
<evidence type="ECO:0000256" key="4">
    <source>
        <dbReference type="ARBA" id="ARBA00023125"/>
    </source>
</evidence>
<sequence length="231" mass="25230">MKDASKLSTAPKVLFVEDDQTLGSLTVRLLGEQFQVRWLRDGWDGLQEALRDGWDVLLIDRGLPSLDGLQIVRRLRAAGDQVPILLLTALSAVQDIVEGLDAGANDYLAKPYDAQELAARLRALSRRTVDHGSEEVAAPLSVGEWLLEPSQRSAQSGYGSRIALSPREFDLLSLLAGNPDRVFGRAELAGGVFDGPANESVVDTYVHYLRKKLGREVIITIQGLGYQIGHS</sequence>
<keyword evidence="3" id="KW-0805">Transcription regulation</keyword>
<name>A0A7Y9LUL5_9MICC</name>
<dbReference type="GO" id="GO:0032993">
    <property type="term" value="C:protein-DNA complex"/>
    <property type="evidence" value="ECO:0007669"/>
    <property type="project" value="TreeGrafter"/>
</dbReference>
<feature type="domain" description="Response regulatory" evidence="8">
    <location>
        <begin position="12"/>
        <end position="125"/>
    </location>
</feature>
<gene>
    <name evidence="10" type="ORF">FHU41_002168</name>
</gene>
<dbReference type="InterPro" id="IPR011006">
    <property type="entry name" value="CheY-like_superfamily"/>
</dbReference>
<dbReference type="GO" id="GO:0005829">
    <property type="term" value="C:cytosol"/>
    <property type="evidence" value="ECO:0007669"/>
    <property type="project" value="TreeGrafter"/>
</dbReference>
<dbReference type="SUPFAM" id="SSF52172">
    <property type="entry name" value="CheY-like"/>
    <property type="match status" value="1"/>
</dbReference>
<dbReference type="Gene3D" id="3.40.50.2300">
    <property type="match status" value="1"/>
</dbReference>
<dbReference type="GO" id="GO:0000976">
    <property type="term" value="F:transcription cis-regulatory region binding"/>
    <property type="evidence" value="ECO:0007669"/>
    <property type="project" value="TreeGrafter"/>
</dbReference>
<dbReference type="PROSITE" id="PS50110">
    <property type="entry name" value="RESPONSE_REGULATORY"/>
    <property type="match status" value="1"/>
</dbReference>
<evidence type="ECO:0000256" key="5">
    <source>
        <dbReference type="ARBA" id="ARBA00023163"/>
    </source>
</evidence>
<dbReference type="EMBL" id="JACBYQ010000002">
    <property type="protein sequence ID" value="NYE95918.1"/>
    <property type="molecule type" value="Genomic_DNA"/>
</dbReference>
<dbReference type="SMART" id="SM00862">
    <property type="entry name" value="Trans_reg_C"/>
    <property type="match status" value="1"/>
</dbReference>
<keyword evidence="11" id="KW-1185">Reference proteome</keyword>
<protein>
    <submittedName>
        <fullName evidence="10">Two-component system response regulator QseB</fullName>
    </submittedName>
</protein>
<proteinExistence type="predicted"/>
<dbReference type="InterPro" id="IPR016032">
    <property type="entry name" value="Sig_transdc_resp-reg_C-effctor"/>
</dbReference>
<dbReference type="CDD" id="cd00383">
    <property type="entry name" value="trans_reg_C"/>
    <property type="match status" value="1"/>
</dbReference>
<dbReference type="Gene3D" id="1.10.10.10">
    <property type="entry name" value="Winged helix-like DNA-binding domain superfamily/Winged helix DNA-binding domain"/>
    <property type="match status" value="1"/>
</dbReference>
<evidence type="ECO:0000256" key="6">
    <source>
        <dbReference type="PROSITE-ProRule" id="PRU00169"/>
    </source>
</evidence>
<keyword evidence="2" id="KW-0902">Two-component regulatory system</keyword>
<evidence type="ECO:0000256" key="2">
    <source>
        <dbReference type="ARBA" id="ARBA00023012"/>
    </source>
</evidence>
<evidence type="ECO:0000256" key="1">
    <source>
        <dbReference type="ARBA" id="ARBA00022553"/>
    </source>
</evidence>
<feature type="domain" description="OmpR/PhoB-type" evidence="9">
    <location>
        <begin position="137"/>
        <end position="230"/>
    </location>
</feature>
<keyword evidence="4 7" id="KW-0238">DNA-binding</keyword>
<keyword evidence="1 6" id="KW-0597">Phosphoprotein</keyword>
<organism evidence="10 11">
    <name type="scientific">Psychromicrobium silvestre</name>
    <dbReference type="NCBI Taxonomy" id="1645614"/>
    <lineage>
        <taxon>Bacteria</taxon>
        <taxon>Bacillati</taxon>
        <taxon>Actinomycetota</taxon>
        <taxon>Actinomycetes</taxon>
        <taxon>Micrococcales</taxon>
        <taxon>Micrococcaceae</taxon>
        <taxon>Psychromicrobium</taxon>
    </lineage>
</organism>
<evidence type="ECO:0000256" key="3">
    <source>
        <dbReference type="ARBA" id="ARBA00023015"/>
    </source>
</evidence>
<dbReference type="GO" id="GO:0006355">
    <property type="term" value="P:regulation of DNA-templated transcription"/>
    <property type="evidence" value="ECO:0007669"/>
    <property type="project" value="InterPro"/>
</dbReference>
<dbReference type="InterPro" id="IPR001867">
    <property type="entry name" value="OmpR/PhoB-type_DNA-bd"/>
</dbReference>
<dbReference type="Proteomes" id="UP000521748">
    <property type="component" value="Unassembled WGS sequence"/>
</dbReference>
<reference evidence="10 11" key="1">
    <citation type="submission" date="2020-07" db="EMBL/GenBank/DDBJ databases">
        <title>Sequencing the genomes of 1000 actinobacteria strains.</title>
        <authorList>
            <person name="Klenk H.-P."/>
        </authorList>
    </citation>
    <scope>NUCLEOTIDE SEQUENCE [LARGE SCALE GENOMIC DNA]</scope>
    <source>
        <strain evidence="10 11">DSM 102047</strain>
    </source>
</reference>
<feature type="modified residue" description="4-aspartylphosphate" evidence="6">
    <location>
        <position position="60"/>
    </location>
</feature>
<evidence type="ECO:0000313" key="11">
    <source>
        <dbReference type="Proteomes" id="UP000521748"/>
    </source>
</evidence>
<dbReference type="PANTHER" id="PTHR48111:SF1">
    <property type="entry name" value="TWO-COMPONENT RESPONSE REGULATOR ORR33"/>
    <property type="match status" value="1"/>
</dbReference>
<dbReference type="PANTHER" id="PTHR48111">
    <property type="entry name" value="REGULATOR OF RPOS"/>
    <property type="match status" value="1"/>
</dbReference>
<evidence type="ECO:0000313" key="10">
    <source>
        <dbReference type="EMBL" id="NYE95918.1"/>
    </source>
</evidence>
<feature type="DNA-binding region" description="OmpR/PhoB-type" evidence="7">
    <location>
        <begin position="137"/>
        <end position="230"/>
    </location>
</feature>
<dbReference type="InterPro" id="IPR001789">
    <property type="entry name" value="Sig_transdc_resp-reg_receiver"/>
</dbReference>
<keyword evidence="5" id="KW-0804">Transcription</keyword>
<dbReference type="GO" id="GO:0000156">
    <property type="term" value="F:phosphorelay response regulator activity"/>
    <property type="evidence" value="ECO:0007669"/>
    <property type="project" value="TreeGrafter"/>
</dbReference>
<evidence type="ECO:0000259" key="8">
    <source>
        <dbReference type="PROSITE" id="PS50110"/>
    </source>
</evidence>
<dbReference type="InterPro" id="IPR039420">
    <property type="entry name" value="WalR-like"/>
</dbReference>
<evidence type="ECO:0000256" key="7">
    <source>
        <dbReference type="PROSITE-ProRule" id="PRU01091"/>
    </source>
</evidence>